<comment type="caution">
    <text evidence="1">The sequence shown here is derived from an EMBL/GenBank/DDBJ whole genome shotgun (WGS) entry which is preliminary data.</text>
</comment>
<evidence type="ECO:0000313" key="2">
    <source>
        <dbReference type="Proteomes" id="UP000821845"/>
    </source>
</evidence>
<organism evidence="1 2">
    <name type="scientific">Hyalomma asiaticum</name>
    <name type="common">Tick</name>
    <dbReference type="NCBI Taxonomy" id="266040"/>
    <lineage>
        <taxon>Eukaryota</taxon>
        <taxon>Metazoa</taxon>
        <taxon>Ecdysozoa</taxon>
        <taxon>Arthropoda</taxon>
        <taxon>Chelicerata</taxon>
        <taxon>Arachnida</taxon>
        <taxon>Acari</taxon>
        <taxon>Parasitiformes</taxon>
        <taxon>Ixodida</taxon>
        <taxon>Ixodoidea</taxon>
        <taxon>Ixodidae</taxon>
        <taxon>Hyalomminae</taxon>
        <taxon>Hyalomma</taxon>
    </lineage>
</organism>
<evidence type="ECO:0000313" key="1">
    <source>
        <dbReference type="EMBL" id="KAH6938488.1"/>
    </source>
</evidence>
<protein>
    <submittedName>
        <fullName evidence="1">Uncharacterized protein</fullName>
    </submittedName>
</protein>
<name>A0ACB7SUF3_HYAAI</name>
<keyword evidence="2" id="KW-1185">Reference proteome</keyword>
<dbReference type="EMBL" id="CM023482">
    <property type="protein sequence ID" value="KAH6938488.1"/>
    <property type="molecule type" value="Genomic_DNA"/>
</dbReference>
<sequence length="112" mass="12168">MSVLIDGKQRNALVDSGASITVINANIVDSEKIQQGRPVEVHGYNGRRDVHDKWTSVSISRLGNSVAVQALVLDGVPYKLLISSPAISALRLNVYWTGEVTIEEKRHSVTAS</sequence>
<proteinExistence type="predicted"/>
<dbReference type="Proteomes" id="UP000821845">
    <property type="component" value="Chromosome 2"/>
</dbReference>
<reference evidence="1" key="1">
    <citation type="submission" date="2020-05" db="EMBL/GenBank/DDBJ databases">
        <title>Large-scale comparative analyses of tick genomes elucidate their genetic diversity and vector capacities.</title>
        <authorList>
            <person name="Jia N."/>
            <person name="Wang J."/>
            <person name="Shi W."/>
            <person name="Du L."/>
            <person name="Sun Y."/>
            <person name="Zhan W."/>
            <person name="Jiang J."/>
            <person name="Wang Q."/>
            <person name="Zhang B."/>
            <person name="Ji P."/>
            <person name="Sakyi L.B."/>
            <person name="Cui X."/>
            <person name="Yuan T."/>
            <person name="Jiang B."/>
            <person name="Yang W."/>
            <person name="Lam T.T.-Y."/>
            <person name="Chang Q."/>
            <person name="Ding S."/>
            <person name="Wang X."/>
            <person name="Zhu J."/>
            <person name="Ruan X."/>
            <person name="Zhao L."/>
            <person name="Wei J."/>
            <person name="Que T."/>
            <person name="Du C."/>
            <person name="Cheng J."/>
            <person name="Dai P."/>
            <person name="Han X."/>
            <person name="Huang E."/>
            <person name="Gao Y."/>
            <person name="Liu J."/>
            <person name="Shao H."/>
            <person name="Ye R."/>
            <person name="Li L."/>
            <person name="Wei W."/>
            <person name="Wang X."/>
            <person name="Wang C."/>
            <person name="Yang T."/>
            <person name="Huo Q."/>
            <person name="Li W."/>
            <person name="Guo W."/>
            <person name="Chen H."/>
            <person name="Zhou L."/>
            <person name="Ni X."/>
            <person name="Tian J."/>
            <person name="Zhou Y."/>
            <person name="Sheng Y."/>
            <person name="Liu T."/>
            <person name="Pan Y."/>
            <person name="Xia L."/>
            <person name="Li J."/>
            <person name="Zhao F."/>
            <person name="Cao W."/>
        </authorList>
    </citation>
    <scope>NUCLEOTIDE SEQUENCE</scope>
    <source>
        <strain evidence="1">Hyas-2018</strain>
    </source>
</reference>
<accession>A0ACB7SUF3</accession>
<gene>
    <name evidence="1" type="ORF">HPB50_010024</name>
</gene>